<evidence type="ECO:0000313" key="7">
    <source>
        <dbReference type="Proteomes" id="UP000070612"/>
    </source>
</evidence>
<keyword evidence="6" id="KW-0436">Ligase</keyword>
<dbReference type="CDD" id="cd00002">
    <property type="entry name" value="YbaK_deacylase"/>
    <property type="match status" value="1"/>
</dbReference>
<evidence type="ECO:0000259" key="5">
    <source>
        <dbReference type="Pfam" id="PF04073"/>
    </source>
</evidence>
<dbReference type="InterPro" id="IPR004369">
    <property type="entry name" value="Prolyl-tRNA_editing_YbaK/EbsC"/>
</dbReference>
<keyword evidence="3 4" id="KW-0456">Lyase</keyword>
<gene>
    <name evidence="6" type="ORF">AFM11_25780</name>
</gene>
<keyword evidence="6" id="KW-0030">Aminoacyl-tRNA synthetase</keyword>
<dbReference type="SUPFAM" id="SSF55826">
    <property type="entry name" value="YbaK/ProRS associated domain"/>
    <property type="match status" value="1"/>
</dbReference>
<dbReference type="STRING" id="59750.AWC31_36115"/>
<evidence type="ECO:0000256" key="3">
    <source>
        <dbReference type="ARBA" id="ARBA00023239"/>
    </source>
</evidence>
<sequence length="163" mass="16428">MARAATPAIAALLAAGIDHEVVSYHHDPRNDSFGAEAVAQLAADGIVAEQVFKTLVIALPKGLAVAVLPVPTKLSLKAAAAALGVPKAEMADPAAAQRSTGYVVGGISPLGQRKPLPTVVDASALHFDKVLCSAGKRGWDVALAPADLIRATSAVTAEIGVPA</sequence>
<comment type="similarity">
    <text evidence="1 4">Belongs to the prolyl-tRNA editing family. YbaK/EbsC subfamily.</text>
</comment>
<dbReference type="InterPro" id="IPR007214">
    <property type="entry name" value="YbaK/aa-tRNA-synth-assoc-dom"/>
</dbReference>
<keyword evidence="2 4" id="KW-0648">Protein biosynthesis</keyword>
<dbReference type="GO" id="GO:0006412">
    <property type="term" value="P:translation"/>
    <property type="evidence" value="ECO:0007669"/>
    <property type="project" value="UniProtKB-KW"/>
</dbReference>
<dbReference type="RefSeq" id="WP_067854521.1">
    <property type="nucleotide sequence ID" value="NZ_LGTW01000020.1"/>
</dbReference>
<evidence type="ECO:0000256" key="2">
    <source>
        <dbReference type="ARBA" id="ARBA00022917"/>
    </source>
</evidence>
<dbReference type="GO" id="GO:0004812">
    <property type="term" value="F:aminoacyl-tRNA ligase activity"/>
    <property type="evidence" value="ECO:0007669"/>
    <property type="project" value="UniProtKB-KW"/>
</dbReference>
<dbReference type="GO" id="GO:0016829">
    <property type="term" value="F:lyase activity"/>
    <property type="evidence" value="ECO:0007669"/>
    <property type="project" value="UniProtKB-KW"/>
</dbReference>
<proteinExistence type="inferred from homology"/>
<dbReference type="PANTHER" id="PTHR30411">
    <property type="entry name" value="CYTOPLASMIC PROTEIN"/>
    <property type="match status" value="1"/>
</dbReference>
<accession>A0A132PG65</accession>
<protein>
    <recommendedName>
        <fullName evidence="4">Cys-tRNA(Pro)/Cys-tRNA(Cys) deacylase</fullName>
        <ecNumber evidence="4">4.2.-.-</ecNumber>
    </recommendedName>
</protein>
<organism evidence="6 7">
    <name type="scientific">Mycolicibacterium wolinskyi</name>
    <dbReference type="NCBI Taxonomy" id="59750"/>
    <lineage>
        <taxon>Bacteria</taxon>
        <taxon>Bacillati</taxon>
        <taxon>Actinomycetota</taxon>
        <taxon>Actinomycetes</taxon>
        <taxon>Mycobacteriales</taxon>
        <taxon>Mycobacteriaceae</taxon>
        <taxon>Mycolicibacterium</taxon>
    </lineage>
</organism>
<dbReference type="GO" id="GO:0002161">
    <property type="term" value="F:aminoacyl-tRNA deacylase activity"/>
    <property type="evidence" value="ECO:0007669"/>
    <property type="project" value="InterPro"/>
</dbReference>
<evidence type="ECO:0000256" key="1">
    <source>
        <dbReference type="ARBA" id="ARBA00009798"/>
    </source>
</evidence>
<name>A0A132PG65_9MYCO</name>
<dbReference type="Pfam" id="PF04073">
    <property type="entry name" value="tRNA_edit"/>
    <property type="match status" value="1"/>
</dbReference>
<reference evidence="6 7" key="1">
    <citation type="submission" date="2015-07" db="EMBL/GenBank/DDBJ databases">
        <title>A draft genome sequence of Mycobacterium wolinskyi.</title>
        <authorList>
            <person name="de Man T.J."/>
            <person name="Perry K.A."/>
            <person name="Coulliette A.D."/>
            <person name="Jensen B."/>
            <person name="Toney N.C."/>
            <person name="Limbago B.M."/>
            <person name="Noble-Wang J."/>
        </authorList>
    </citation>
    <scope>NUCLEOTIDE SEQUENCE [LARGE SCALE GENOMIC DNA]</scope>
    <source>
        <strain evidence="6 7">CDC_01</strain>
    </source>
</reference>
<dbReference type="EC" id="4.2.-.-" evidence="4"/>
<evidence type="ECO:0000313" key="6">
    <source>
        <dbReference type="EMBL" id="KWX21336.1"/>
    </source>
</evidence>
<feature type="domain" description="YbaK/aminoacyl-tRNA synthetase-associated" evidence="5">
    <location>
        <begin position="41"/>
        <end position="150"/>
    </location>
</feature>
<comment type="caution">
    <text evidence="6">The sequence shown here is derived from an EMBL/GenBank/DDBJ whole genome shotgun (WGS) entry which is preliminary data.</text>
</comment>
<evidence type="ECO:0000256" key="4">
    <source>
        <dbReference type="PIRNR" id="PIRNR006181"/>
    </source>
</evidence>
<keyword evidence="7" id="KW-1185">Reference proteome</keyword>
<dbReference type="PATRIC" id="fig|59750.3.peg.3020"/>
<dbReference type="PIRSF" id="PIRSF006181">
    <property type="entry name" value="EbsC_YbaK"/>
    <property type="match status" value="1"/>
</dbReference>
<dbReference type="AlphaFoldDB" id="A0A132PG65"/>
<dbReference type="NCBIfam" id="TIGR00011">
    <property type="entry name" value="YbaK_EbsC"/>
    <property type="match status" value="1"/>
</dbReference>
<dbReference type="EMBL" id="LGTW01000020">
    <property type="protein sequence ID" value="KWX21336.1"/>
    <property type="molecule type" value="Genomic_DNA"/>
</dbReference>
<dbReference type="PANTHER" id="PTHR30411:SF0">
    <property type="entry name" value="CYS-TRNA(PRO)_CYS-TRNA(CYS) DEACYLASE YBAK"/>
    <property type="match status" value="1"/>
</dbReference>
<dbReference type="Gene3D" id="3.90.960.10">
    <property type="entry name" value="YbaK/aminoacyl-tRNA synthetase-associated domain"/>
    <property type="match status" value="1"/>
</dbReference>
<dbReference type="Proteomes" id="UP000070612">
    <property type="component" value="Unassembled WGS sequence"/>
</dbReference>
<dbReference type="InterPro" id="IPR036754">
    <property type="entry name" value="YbaK/aa-tRNA-synt-asso_dom_sf"/>
</dbReference>